<name>A0A3P3ZQC3_9ZZZZ</name>
<evidence type="ECO:0000313" key="2">
    <source>
        <dbReference type="EMBL" id="VAY88894.1"/>
    </source>
</evidence>
<dbReference type="GO" id="GO:0016887">
    <property type="term" value="F:ATP hydrolysis activity"/>
    <property type="evidence" value="ECO:0007669"/>
    <property type="project" value="TreeGrafter"/>
</dbReference>
<dbReference type="GO" id="GO:0005524">
    <property type="term" value="F:ATP binding"/>
    <property type="evidence" value="ECO:0007669"/>
    <property type="project" value="TreeGrafter"/>
</dbReference>
<dbReference type="GO" id="GO:0051782">
    <property type="term" value="P:negative regulation of cell division"/>
    <property type="evidence" value="ECO:0007669"/>
    <property type="project" value="TreeGrafter"/>
</dbReference>
<reference evidence="2" key="1">
    <citation type="submission" date="2018-10" db="EMBL/GenBank/DDBJ databases">
        <authorList>
            <person name="Plewniak F."/>
        </authorList>
    </citation>
    <scope>NUCLEOTIDE SEQUENCE</scope>
</reference>
<protein>
    <submittedName>
        <fullName evidence="2">CobQ/CobB/MinD/ParA nucleotide binding domain protein</fullName>
    </submittedName>
</protein>
<dbReference type="EMBL" id="UOYP01000371">
    <property type="protein sequence ID" value="VAY88894.1"/>
    <property type="molecule type" value="Genomic_DNA"/>
</dbReference>
<dbReference type="InterPro" id="IPR050625">
    <property type="entry name" value="ParA/MinD_ATPase"/>
</dbReference>
<dbReference type="InterPro" id="IPR027417">
    <property type="entry name" value="P-loop_NTPase"/>
</dbReference>
<dbReference type="Pfam" id="PF01656">
    <property type="entry name" value="CbiA"/>
    <property type="match status" value="1"/>
</dbReference>
<dbReference type="PANTHER" id="PTHR43384">
    <property type="entry name" value="SEPTUM SITE-DETERMINING PROTEIN MIND HOMOLOG, CHLOROPLASTIC-RELATED"/>
    <property type="match status" value="1"/>
</dbReference>
<dbReference type="GO" id="GO:0009898">
    <property type="term" value="C:cytoplasmic side of plasma membrane"/>
    <property type="evidence" value="ECO:0007669"/>
    <property type="project" value="TreeGrafter"/>
</dbReference>
<proteinExistence type="predicted"/>
<evidence type="ECO:0000259" key="1">
    <source>
        <dbReference type="Pfam" id="PF01656"/>
    </source>
</evidence>
<sequence>MKITVLSKNNALLHRVKVTLLGARDNDQVELVNRSASHLDLDMPDIANANLLILDGSEEEAPDWVNIEKFNLQHPHSSTILICAERIEQILVQAMRVGVRDALYLAELEDRLIEVVERARSRQAAFEGALRGGKVYSFIPSKGGSGASFISSNLAYILAKVHKKRVLMIDLDLEFSDASFCLTDDDSIKSIADLVARPHLSGPVIESASIQIEQTFWLLRAPQNPEMSVGITPDQVDDIISVAVRHYDFVCIDLARTLEPIALRVMDRSDVVFPVMQTVLPFVRGMQRLQRTFRALHYPESKIQLVANRQGNKDDLPMKDIENALQAKFVVRLPNDFFNVNTSINTGKPLMEVAPQGILTQALIQWSNQLLGVKSEEKVVNVDHSLLSKLTSLFRSS</sequence>
<dbReference type="Gene3D" id="3.40.50.300">
    <property type="entry name" value="P-loop containing nucleotide triphosphate hydrolases"/>
    <property type="match status" value="1"/>
</dbReference>
<dbReference type="PANTHER" id="PTHR43384:SF13">
    <property type="entry name" value="SLR0110 PROTEIN"/>
    <property type="match status" value="1"/>
</dbReference>
<gene>
    <name evidence="2" type="ORF">CARN8_4320003</name>
</gene>
<organism evidence="2">
    <name type="scientific">mine drainage metagenome</name>
    <dbReference type="NCBI Taxonomy" id="410659"/>
    <lineage>
        <taxon>unclassified sequences</taxon>
        <taxon>metagenomes</taxon>
        <taxon>ecological metagenomes</taxon>
    </lineage>
</organism>
<accession>A0A3P3ZQC3</accession>
<dbReference type="InterPro" id="IPR002586">
    <property type="entry name" value="CobQ/CobB/MinD/ParA_Nub-bd_dom"/>
</dbReference>
<feature type="domain" description="CobQ/CobB/MinD/ParA nucleotide binding" evidence="1">
    <location>
        <begin position="141"/>
        <end position="334"/>
    </location>
</feature>
<dbReference type="SUPFAM" id="SSF52540">
    <property type="entry name" value="P-loop containing nucleoside triphosphate hydrolases"/>
    <property type="match status" value="1"/>
</dbReference>
<dbReference type="AlphaFoldDB" id="A0A3P3ZQC3"/>
<dbReference type="GO" id="GO:0005829">
    <property type="term" value="C:cytosol"/>
    <property type="evidence" value="ECO:0007669"/>
    <property type="project" value="TreeGrafter"/>
</dbReference>